<organism evidence="4 5">
    <name type="scientific">Amycolatopsis saalfeldensis</name>
    <dbReference type="NCBI Taxonomy" id="394193"/>
    <lineage>
        <taxon>Bacteria</taxon>
        <taxon>Bacillati</taxon>
        <taxon>Actinomycetota</taxon>
        <taxon>Actinomycetes</taxon>
        <taxon>Pseudonocardiales</taxon>
        <taxon>Pseudonocardiaceae</taxon>
        <taxon>Amycolatopsis</taxon>
    </lineage>
</organism>
<dbReference type="Pfam" id="PF01557">
    <property type="entry name" value="FAA_hydrolase"/>
    <property type="match status" value="1"/>
</dbReference>
<dbReference type="EMBL" id="FOEF01000024">
    <property type="protein sequence ID" value="SEP53034.1"/>
    <property type="molecule type" value="Genomic_DNA"/>
</dbReference>
<dbReference type="InterPro" id="IPR011234">
    <property type="entry name" value="Fumarylacetoacetase-like_C"/>
</dbReference>
<sequence length="282" mass="29889">MKVLSAPRLVKAPSGWWVADESGAGPLPAGTALGSLLALPADELDALVADTPRTGPAPESLLAPVDDDTEVWAAGVTYEVSREARMEESSTSSDLYARVYEAERPELFFKSVGWRVTGPGRPIGVREDSTWDVPEPELGVVCNAAGAIVGYTVVNDVSSRSIEGDNPLYLPQAKMYHASCAAGPWIVLASGVPDPYRLAISVEIHRGGAPLWSGETTTARLHRKLTDLTAYLYRAEVFPRGAVLATGTSAVPGPEVTLRAGDEVVITIDGIGTLRNVVRKGL</sequence>
<dbReference type="GO" id="GO:0046872">
    <property type="term" value="F:metal ion binding"/>
    <property type="evidence" value="ECO:0007669"/>
    <property type="project" value="UniProtKB-KW"/>
</dbReference>
<dbReference type="PANTHER" id="PTHR42796">
    <property type="entry name" value="FUMARYLACETOACETATE HYDROLASE DOMAIN-CONTAINING PROTEIN 2A-RELATED"/>
    <property type="match status" value="1"/>
</dbReference>
<dbReference type="AlphaFoldDB" id="A0A1H8YLD1"/>
<dbReference type="PANTHER" id="PTHR42796:SF7">
    <property type="entry name" value="2-DEHYDRO-3-DEOXY-D-ARABINONATE DEHYDRATASE"/>
    <property type="match status" value="1"/>
</dbReference>
<dbReference type="GO" id="GO:0044281">
    <property type="term" value="P:small molecule metabolic process"/>
    <property type="evidence" value="ECO:0007669"/>
    <property type="project" value="UniProtKB-ARBA"/>
</dbReference>
<reference evidence="5" key="1">
    <citation type="submission" date="2016-10" db="EMBL/GenBank/DDBJ databases">
        <authorList>
            <person name="Varghese N."/>
            <person name="Submissions S."/>
        </authorList>
    </citation>
    <scope>NUCLEOTIDE SEQUENCE [LARGE SCALE GENOMIC DNA]</scope>
    <source>
        <strain evidence="5">DSM 44993</strain>
    </source>
</reference>
<dbReference type="Proteomes" id="UP000198582">
    <property type="component" value="Unassembled WGS sequence"/>
</dbReference>
<keyword evidence="5" id="KW-1185">Reference proteome</keyword>
<dbReference type="GO" id="GO:0003824">
    <property type="term" value="F:catalytic activity"/>
    <property type="evidence" value="ECO:0007669"/>
    <property type="project" value="InterPro"/>
</dbReference>
<gene>
    <name evidence="4" type="ORF">SAMN04489732_1245</name>
</gene>
<evidence type="ECO:0000259" key="3">
    <source>
        <dbReference type="Pfam" id="PF01557"/>
    </source>
</evidence>
<dbReference type="OrthoDB" id="9779415at2"/>
<accession>A0A1H8YLD1</accession>
<keyword evidence="2" id="KW-0479">Metal-binding</keyword>
<dbReference type="STRING" id="394193.SAMN04489732_1245"/>
<protein>
    <submittedName>
        <fullName evidence="4">2-dehydro-3-deoxy-D-arabinonate dehydratase</fullName>
    </submittedName>
</protein>
<proteinExistence type="inferred from homology"/>
<feature type="domain" description="Fumarylacetoacetase-like C-terminal" evidence="3">
    <location>
        <begin position="105"/>
        <end position="279"/>
    </location>
</feature>
<dbReference type="InterPro" id="IPR036663">
    <property type="entry name" value="Fumarylacetoacetase_C_sf"/>
</dbReference>
<dbReference type="SUPFAM" id="SSF56529">
    <property type="entry name" value="FAH"/>
    <property type="match status" value="1"/>
</dbReference>
<dbReference type="InterPro" id="IPR051121">
    <property type="entry name" value="FAH"/>
</dbReference>
<evidence type="ECO:0000313" key="5">
    <source>
        <dbReference type="Proteomes" id="UP000198582"/>
    </source>
</evidence>
<name>A0A1H8YLD1_9PSEU</name>
<evidence type="ECO:0000313" key="4">
    <source>
        <dbReference type="EMBL" id="SEP53034.1"/>
    </source>
</evidence>
<comment type="similarity">
    <text evidence="1">Belongs to the FAH family.</text>
</comment>
<evidence type="ECO:0000256" key="1">
    <source>
        <dbReference type="ARBA" id="ARBA00010211"/>
    </source>
</evidence>
<evidence type="ECO:0000256" key="2">
    <source>
        <dbReference type="ARBA" id="ARBA00022723"/>
    </source>
</evidence>
<dbReference type="RefSeq" id="WP_091627304.1">
    <property type="nucleotide sequence ID" value="NZ_FOEF01000024.1"/>
</dbReference>
<dbReference type="Gene3D" id="3.90.850.10">
    <property type="entry name" value="Fumarylacetoacetase-like, C-terminal domain"/>
    <property type="match status" value="1"/>
</dbReference>